<dbReference type="SUPFAM" id="SSF57667">
    <property type="entry name" value="beta-beta-alpha zinc fingers"/>
    <property type="match status" value="1"/>
</dbReference>
<evidence type="ECO:0000256" key="2">
    <source>
        <dbReference type="ARBA" id="ARBA00023163"/>
    </source>
</evidence>
<keyword evidence="7" id="KW-1185">Reference proteome</keyword>
<dbReference type="InterPro" id="IPR046341">
    <property type="entry name" value="SET_dom_sf"/>
</dbReference>
<dbReference type="GO" id="GO:0001227">
    <property type="term" value="F:DNA-binding transcription repressor activity, RNA polymerase II-specific"/>
    <property type="evidence" value="ECO:0007669"/>
    <property type="project" value="InterPro"/>
</dbReference>
<dbReference type="GO" id="GO:0045165">
    <property type="term" value="P:cell fate commitment"/>
    <property type="evidence" value="ECO:0007669"/>
    <property type="project" value="TreeGrafter"/>
</dbReference>
<feature type="compositionally biased region" description="Low complexity" evidence="3">
    <location>
        <begin position="211"/>
        <end position="222"/>
    </location>
</feature>
<organism evidence="5 7">
    <name type="scientific">Amphibalanus amphitrite</name>
    <name type="common">Striped barnacle</name>
    <name type="synonym">Balanus amphitrite</name>
    <dbReference type="NCBI Taxonomy" id="1232801"/>
    <lineage>
        <taxon>Eukaryota</taxon>
        <taxon>Metazoa</taxon>
        <taxon>Ecdysozoa</taxon>
        <taxon>Arthropoda</taxon>
        <taxon>Crustacea</taxon>
        <taxon>Multicrustacea</taxon>
        <taxon>Cirripedia</taxon>
        <taxon>Thoracica</taxon>
        <taxon>Thoracicalcarea</taxon>
        <taxon>Balanomorpha</taxon>
        <taxon>Balanoidea</taxon>
        <taxon>Balanidae</taxon>
        <taxon>Amphibalaninae</taxon>
        <taxon>Amphibalanus</taxon>
    </lineage>
</organism>
<comment type="caution">
    <text evidence="5">The sequence shown here is derived from an EMBL/GenBank/DDBJ whole genome shotgun (WGS) entry which is preliminary data.</text>
</comment>
<feature type="compositionally biased region" description="Basic and acidic residues" evidence="3">
    <location>
        <begin position="269"/>
        <end position="282"/>
    </location>
</feature>
<dbReference type="SUPFAM" id="SSF82199">
    <property type="entry name" value="SET domain"/>
    <property type="match status" value="1"/>
</dbReference>
<dbReference type="GO" id="GO:0008276">
    <property type="term" value="F:protein methyltransferase activity"/>
    <property type="evidence" value="ECO:0007669"/>
    <property type="project" value="UniProtKB-ARBA"/>
</dbReference>
<feature type="compositionally biased region" description="Low complexity" evidence="3">
    <location>
        <begin position="665"/>
        <end position="680"/>
    </location>
</feature>
<dbReference type="InterPro" id="IPR050331">
    <property type="entry name" value="Zinc_finger"/>
</dbReference>
<accession>A0A6A4W193</accession>
<feature type="compositionally biased region" description="Basic and acidic residues" evidence="3">
    <location>
        <begin position="295"/>
        <end position="317"/>
    </location>
</feature>
<protein>
    <submittedName>
        <fullName evidence="5">PR domain zinc finger protein 1</fullName>
    </submittedName>
</protein>
<dbReference type="GO" id="GO:0000978">
    <property type="term" value="F:RNA polymerase II cis-regulatory region sequence-specific DNA binding"/>
    <property type="evidence" value="ECO:0007669"/>
    <property type="project" value="TreeGrafter"/>
</dbReference>
<feature type="compositionally biased region" description="Basic and acidic residues" evidence="3">
    <location>
        <begin position="621"/>
        <end position="631"/>
    </location>
</feature>
<feature type="region of interest" description="Disordered" evidence="3">
    <location>
        <begin position="665"/>
        <end position="690"/>
    </location>
</feature>
<dbReference type="Proteomes" id="UP000440578">
    <property type="component" value="Unassembled WGS sequence"/>
</dbReference>
<dbReference type="AlphaFoldDB" id="A0A6A4W193"/>
<evidence type="ECO:0000313" key="7">
    <source>
        <dbReference type="Proteomes" id="UP000440578"/>
    </source>
</evidence>
<feature type="compositionally biased region" description="Basic and acidic residues" evidence="3">
    <location>
        <begin position="230"/>
        <end position="250"/>
    </location>
</feature>
<keyword evidence="1" id="KW-0805">Transcription regulation</keyword>
<evidence type="ECO:0000313" key="5">
    <source>
        <dbReference type="EMBL" id="KAF0295828.1"/>
    </source>
</evidence>
<dbReference type="PANTHER" id="PTHR16515">
    <property type="entry name" value="PR DOMAIN ZINC FINGER PROTEIN"/>
    <property type="match status" value="1"/>
</dbReference>
<keyword evidence="2" id="KW-0804">Transcription</keyword>
<name>A0A6A4W193_AMPAM</name>
<dbReference type="GO" id="GO:0008170">
    <property type="term" value="F:N-methyltransferase activity"/>
    <property type="evidence" value="ECO:0007669"/>
    <property type="project" value="UniProtKB-ARBA"/>
</dbReference>
<dbReference type="FunFam" id="3.30.160.60:FF:000833">
    <property type="entry name" value="PR domain zinc finger protein"/>
    <property type="match status" value="1"/>
</dbReference>
<dbReference type="PROSITE" id="PS50280">
    <property type="entry name" value="SET"/>
    <property type="match status" value="1"/>
</dbReference>
<feature type="region of interest" description="Disordered" evidence="3">
    <location>
        <begin position="202"/>
        <end position="454"/>
    </location>
</feature>
<dbReference type="InterPro" id="IPR036236">
    <property type="entry name" value="Znf_C2H2_sf"/>
</dbReference>
<dbReference type="GO" id="GO:0005737">
    <property type="term" value="C:cytoplasm"/>
    <property type="evidence" value="ECO:0007669"/>
    <property type="project" value="TreeGrafter"/>
</dbReference>
<dbReference type="EMBL" id="VIIS01000792">
    <property type="protein sequence ID" value="KAF0304952.1"/>
    <property type="molecule type" value="Genomic_DNA"/>
</dbReference>
<dbReference type="GO" id="GO:0008757">
    <property type="term" value="F:S-adenosylmethionine-dependent methyltransferase activity"/>
    <property type="evidence" value="ECO:0007669"/>
    <property type="project" value="UniProtKB-ARBA"/>
</dbReference>
<gene>
    <name evidence="5" type="primary">PRDM1_0</name>
    <name evidence="6" type="synonym">PRDM1_2</name>
    <name evidence="6" type="ORF">FJT64_002611</name>
    <name evidence="5" type="ORF">FJT64_006709</name>
</gene>
<evidence type="ECO:0000313" key="6">
    <source>
        <dbReference type="EMBL" id="KAF0304952.1"/>
    </source>
</evidence>
<dbReference type="Gene3D" id="2.170.270.10">
    <property type="entry name" value="SET domain"/>
    <property type="match status" value="1"/>
</dbReference>
<dbReference type="InterPro" id="IPR001214">
    <property type="entry name" value="SET_dom"/>
</dbReference>
<sequence>MSLSQIVALLRKCVAMPTSETEDACWNLEELSESEFDARATFLVRDSPVAEGTEQRAHASLPKNVTIKEGVSGVRAKIGLPQGTRFGPLVGEPLRRHQVSPTAIKKYFWRVYTSSDDYYFLDARDTSKSNWMRYVNPAFSPNSQNLVAVQHEQNIYFYTIRDIEPGEELLVWYCREFAHRLNYPVSGSLMLDQIQQRAKAAPAAGEEVKQETTGAETAGHAARQQTSPVRSDEGYLSHEYQPDSPHHEPSSDDDCDNNYVLDFSKSGKRPRDEDDSRNEFRKVKIKMSKAYHIKSQNEAERRRQDSTSVESHDESAPAHHSPAVYSPPMTSTPASPRSAEPRPSSPRSPPTYHVMSAPLPPQQSPPLPPPPQQQQQQHVHVSGGSEGVPDQSWVSEAYRARPYGRAPRSPEADSQYHQVTDSTQVGSGSGSGHPAGREFQERLRRYGVDPVGARPNSSLLENILLYKREEEPVPPARLMEPVQVIVASESAPQPDSVSSPTDYYYRHAGQRYLDSMQPSPDSSSAPPVPRPSAPPPPPIQAAACPAPSSSSAVYPCFSSYQYQYSPYPSDGYGRANSVGSASSQRLHTNERPFTCLTCNKKYISASGLRTHWKSTTCKPTAEQERQLRVSRESAAAGGGSPRPGFSPRPDLELIELSSEALSLAEAEAWAGRQSPSSSAPAPRPSVIDTSQLHVIECS</sequence>
<feature type="compositionally biased region" description="Low complexity" evidence="3">
    <location>
        <begin position="331"/>
        <end position="342"/>
    </location>
</feature>
<feature type="compositionally biased region" description="Pro residues" evidence="3">
    <location>
        <begin position="358"/>
        <end position="372"/>
    </location>
</feature>
<evidence type="ECO:0000259" key="4">
    <source>
        <dbReference type="PROSITE" id="PS50280"/>
    </source>
</evidence>
<dbReference type="SMART" id="SM00317">
    <property type="entry name" value="SET"/>
    <property type="match status" value="1"/>
</dbReference>
<proteinExistence type="predicted"/>
<feature type="region of interest" description="Disordered" evidence="3">
    <location>
        <begin position="619"/>
        <end position="650"/>
    </location>
</feature>
<dbReference type="EMBL" id="VIIS01001596">
    <property type="protein sequence ID" value="KAF0295828.1"/>
    <property type="molecule type" value="Genomic_DNA"/>
</dbReference>
<feature type="compositionally biased region" description="Basic and acidic residues" evidence="3">
    <location>
        <begin position="435"/>
        <end position="447"/>
    </location>
</feature>
<dbReference type="Gene3D" id="3.30.160.60">
    <property type="entry name" value="Classic Zinc Finger"/>
    <property type="match status" value="1"/>
</dbReference>
<reference evidence="5 7" key="1">
    <citation type="submission" date="2019-07" db="EMBL/GenBank/DDBJ databases">
        <title>Draft genome assembly of a fouling barnacle, Amphibalanus amphitrite (Darwin, 1854): The first reference genome for Thecostraca.</title>
        <authorList>
            <person name="Kim W."/>
        </authorList>
    </citation>
    <scope>NUCLEOTIDE SEQUENCE [LARGE SCALE GENOMIC DNA]</scope>
    <source>
        <strain evidence="5">SNU_AA5</strain>
        <tissue evidence="5">Soma without cirri and trophi</tissue>
    </source>
</reference>
<evidence type="ECO:0000256" key="3">
    <source>
        <dbReference type="SAM" id="MobiDB-lite"/>
    </source>
</evidence>
<feature type="region of interest" description="Disordered" evidence="3">
    <location>
        <begin position="513"/>
        <end position="544"/>
    </location>
</feature>
<dbReference type="InterPro" id="IPR044413">
    <property type="entry name" value="PRDM1_PR-SET"/>
</dbReference>
<feature type="compositionally biased region" description="Pro residues" evidence="3">
    <location>
        <begin position="526"/>
        <end position="539"/>
    </location>
</feature>
<dbReference type="PANTHER" id="PTHR16515:SF59">
    <property type="entry name" value="PR DOMAIN ZINC FINGER PROTEIN 1"/>
    <property type="match status" value="1"/>
</dbReference>
<dbReference type="CDD" id="cd19187">
    <property type="entry name" value="PR-SET_PRDM1"/>
    <property type="match status" value="1"/>
</dbReference>
<dbReference type="OrthoDB" id="7327383at2759"/>
<feature type="compositionally biased region" description="Basic residues" evidence="3">
    <location>
        <begin position="283"/>
        <end position="292"/>
    </location>
</feature>
<dbReference type="Pfam" id="PF21549">
    <property type="entry name" value="PRDM2_PR"/>
    <property type="match status" value="1"/>
</dbReference>
<dbReference type="GO" id="GO:0005634">
    <property type="term" value="C:nucleus"/>
    <property type="evidence" value="ECO:0007669"/>
    <property type="project" value="TreeGrafter"/>
</dbReference>
<feature type="compositionally biased region" description="Polar residues" evidence="3">
    <location>
        <begin position="415"/>
        <end position="426"/>
    </location>
</feature>
<feature type="domain" description="SET" evidence="4">
    <location>
        <begin position="51"/>
        <end position="174"/>
    </location>
</feature>
<evidence type="ECO:0000256" key="1">
    <source>
        <dbReference type="ARBA" id="ARBA00023015"/>
    </source>
</evidence>